<dbReference type="Proteomes" id="UP000050280">
    <property type="component" value="Unassembled WGS sequence"/>
</dbReference>
<proteinExistence type="predicted"/>
<dbReference type="PATRIC" id="fig|1300341.3.peg.1297"/>
<dbReference type="SUPFAM" id="SSF56935">
    <property type="entry name" value="Porins"/>
    <property type="match status" value="1"/>
</dbReference>
<sequence length="425" mass="46846">MVKNSLIALALLLFTGAFAQNGTISPYSYFGFGDSRAQGTVENQMMGGLQMYADSIHINLRNPAAYSKLRLTAYAAGISRTELRLKDAFDVQRTAITNLEYLAIGLPLSQKMGLGFGLMPFSSVGYSVTSQSINPDGLEINNAFSGSGGLNRVYFSFGYAPAKNLSLGATVNYNFGTLEFDRLQTVENVLFGTRDFRQSRINGFDFNYALNYTPKIKEKYTLFTHIGVNTQVNLVSKNSEQLSSFSVANGTNIETVEVNLDQNNLRNTELKIPTVTTIGLGFGEDKQWFLGTEYSLQGFSSFTNDFLGQDNVQYADASSIAFGGYFIPDYRSISSYLNRITYRAGLRYDETGLLVNGKEINNFGITFGLGLPLTGVGPAAFSNLNLGFELGRRGTTDAGLVEESYFKINVGLSLNDRWFIKRRIN</sequence>
<evidence type="ECO:0008006" key="4">
    <source>
        <dbReference type="Google" id="ProtNLM"/>
    </source>
</evidence>
<keyword evidence="1" id="KW-0732">Signal</keyword>
<keyword evidence="3" id="KW-1185">Reference proteome</keyword>
<evidence type="ECO:0000256" key="1">
    <source>
        <dbReference type="SAM" id="SignalP"/>
    </source>
</evidence>
<feature type="signal peptide" evidence="1">
    <location>
        <begin position="1"/>
        <end position="19"/>
    </location>
</feature>
<evidence type="ECO:0000313" key="3">
    <source>
        <dbReference type="Proteomes" id="UP000050280"/>
    </source>
</evidence>
<organism evidence="2 3">
    <name type="scientific">Croceitalea dokdonensis DOKDO 023</name>
    <dbReference type="NCBI Taxonomy" id="1300341"/>
    <lineage>
        <taxon>Bacteria</taxon>
        <taxon>Pseudomonadati</taxon>
        <taxon>Bacteroidota</taxon>
        <taxon>Flavobacteriia</taxon>
        <taxon>Flavobacteriales</taxon>
        <taxon>Flavobacteriaceae</taxon>
        <taxon>Croceitalea</taxon>
    </lineage>
</organism>
<dbReference type="STRING" id="1300341.I595_1092"/>
<comment type="caution">
    <text evidence="2">The sequence shown here is derived from an EMBL/GenBank/DDBJ whole genome shotgun (WGS) entry which is preliminary data.</text>
</comment>
<protein>
    <recommendedName>
        <fullName evidence="4">Outer membrane protein</fullName>
    </recommendedName>
</protein>
<dbReference type="EMBL" id="LDJX01000002">
    <property type="protein sequence ID" value="KPM32666.1"/>
    <property type="molecule type" value="Genomic_DNA"/>
</dbReference>
<gene>
    <name evidence="2" type="ORF">I595_1092</name>
</gene>
<dbReference type="RefSeq" id="WP_054558290.1">
    <property type="nucleotide sequence ID" value="NZ_LDJX01000002.1"/>
</dbReference>
<dbReference type="Gene3D" id="2.40.160.60">
    <property type="entry name" value="Outer membrane protein transport protein (OMPP1/FadL/TodX)"/>
    <property type="match status" value="1"/>
</dbReference>
<reference evidence="2 3" key="1">
    <citation type="submission" date="2015-09" db="EMBL/GenBank/DDBJ databases">
        <title>Genome sequence of the marine flavobacterium Croceitalea dokdonensis DOKDO 023 that contains proton- and sodium-pumping rhodopsins.</title>
        <authorList>
            <person name="Kwon S.-K."/>
            <person name="Lee H.K."/>
            <person name="Kwak M.-J."/>
            <person name="Kim J.F."/>
        </authorList>
    </citation>
    <scope>NUCLEOTIDE SEQUENCE [LARGE SCALE GENOMIC DNA]</scope>
    <source>
        <strain evidence="2 3">DOKDO 023</strain>
    </source>
</reference>
<evidence type="ECO:0000313" key="2">
    <source>
        <dbReference type="EMBL" id="KPM32666.1"/>
    </source>
</evidence>
<dbReference type="OrthoDB" id="1491239at2"/>
<feature type="chain" id="PRO_5006135109" description="Outer membrane protein" evidence="1">
    <location>
        <begin position="20"/>
        <end position="425"/>
    </location>
</feature>
<accession>A0A0P7AVM8</accession>
<name>A0A0P7AVM8_9FLAO</name>
<dbReference type="AlphaFoldDB" id="A0A0P7AVM8"/>